<dbReference type="GO" id="GO:0004300">
    <property type="term" value="F:enoyl-CoA hydratase activity"/>
    <property type="evidence" value="ECO:0007669"/>
    <property type="project" value="UniProtKB-EC"/>
</dbReference>
<comment type="similarity">
    <text evidence="1">Belongs to the enoyl-CoA hydratase/isomerase family.</text>
</comment>
<feature type="region of interest" description="Disordered" evidence="3">
    <location>
        <begin position="1"/>
        <end position="29"/>
    </location>
</feature>
<evidence type="ECO:0000313" key="4">
    <source>
        <dbReference type="EMBL" id="TDH60718.1"/>
    </source>
</evidence>
<comment type="caution">
    <text evidence="4">The sequence shown here is derived from an EMBL/GenBank/DDBJ whole genome shotgun (WGS) entry which is preliminary data.</text>
</comment>
<dbReference type="Gene3D" id="3.90.226.10">
    <property type="entry name" value="2-enoyl-CoA Hydratase, Chain A, domain 1"/>
    <property type="match status" value="1"/>
</dbReference>
<sequence>MLCPPTRRAGSRHHRHKENIVQQDPTHGPEPLRVAVNGSVAVLTLTRPEALNALNSELIGRLMVALDALELDAEVRAIILTGSGRAFSAGADIKGFLPHMRTGSRAAVAHFLRPGQRLTARVDAYPKPIIAAVNGLAFGGGCELVEATHIAVAAASAVFSKAEINIGIIPTFGGTQRLPRNIGRKAATELILTGRRFGAEEARRLGLVNRVMADEALMPTAFGLAREIASKPPLTVTAALSAIHRGQDAAIDGGLAIEEASFAAIVPTRDAVEGVAAFVEKRAPHFIGR</sequence>
<dbReference type="Pfam" id="PF00378">
    <property type="entry name" value="ECH_1"/>
    <property type="match status" value="1"/>
</dbReference>
<dbReference type="AlphaFoldDB" id="A0A4R5QDL1"/>
<dbReference type="SUPFAM" id="SSF52096">
    <property type="entry name" value="ClpP/crotonase"/>
    <property type="match status" value="1"/>
</dbReference>
<dbReference type="Proteomes" id="UP000295096">
    <property type="component" value="Unassembled WGS sequence"/>
</dbReference>
<evidence type="ECO:0000256" key="1">
    <source>
        <dbReference type="ARBA" id="ARBA00005254"/>
    </source>
</evidence>
<dbReference type="InterPro" id="IPR001753">
    <property type="entry name" value="Enoyl-CoA_hydra/iso"/>
</dbReference>
<dbReference type="CDD" id="cd06558">
    <property type="entry name" value="crotonase-like"/>
    <property type="match status" value="1"/>
</dbReference>
<dbReference type="FunFam" id="3.90.226.10:FF:000009">
    <property type="entry name" value="Carnitinyl-CoA dehydratase"/>
    <property type="match status" value="1"/>
</dbReference>
<gene>
    <name evidence="4" type="ORF">E2C06_20300</name>
</gene>
<dbReference type="FunFam" id="1.10.12.10:FF:000001">
    <property type="entry name" value="Probable enoyl-CoA hydratase, mitochondrial"/>
    <property type="match status" value="1"/>
</dbReference>
<reference evidence="4 5" key="1">
    <citation type="journal article" date="2016" name="J. Microbiol.">
        <title>Dankookia rubra gen. nov., sp. nov., an alphaproteobacterium isolated from sediment of a shallow stream.</title>
        <authorList>
            <person name="Kim W.H."/>
            <person name="Kim D.H."/>
            <person name="Kang K."/>
            <person name="Ahn T.Y."/>
        </authorList>
    </citation>
    <scope>NUCLEOTIDE SEQUENCE [LARGE SCALE GENOMIC DNA]</scope>
    <source>
        <strain evidence="4 5">JCM30602</strain>
    </source>
</reference>
<keyword evidence="2 4" id="KW-0456">Lyase</keyword>
<protein>
    <submittedName>
        <fullName evidence="4">Enoyl-CoA hydratase</fullName>
        <ecNumber evidence="4">4.2.1.17</ecNumber>
    </submittedName>
</protein>
<dbReference type="PANTHER" id="PTHR11941:SF54">
    <property type="entry name" value="ENOYL-COA HYDRATASE, MITOCHONDRIAL"/>
    <property type="match status" value="1"/>
</dbReference>
<organism evidence="4 5">
    <name type="scientific">Dankookia rubra</name>
    <dbReference type="NCBI Taxonomy" id="1442381"/>
    <lineage>
        <taxon>Bacteria</taxon>
        <taxon>Pseudomonadati</taxon>
        <taxon>Pseudomonadota</taxon>
        <taxon>Alphaproteobacteria</taxon>
        <taxon>Acetobacterales</taxon>
        <taxon>Roseomonadaceae</taxon>
        <taxon>Dankookia</taxon>
    </lineage>
</organism>
<dbReference type="InterPro" id="IPR014748">
    <property type="entry name" value="Enoyl-CoA_hydra_C"/>
</dbReference>
<dbReference type="EMBL" id="SMSJ01000032">
    <property type="protein sequence ID" value="TDH60718.1"/>
    <property type="molecule type" value="Genomic_DNA"/>
</dbReference>
<name>A0A4R5QDL1_9PROT</name>
<dbReference type="GO" id="GO:0006635">
    <property type="term" value="P:fatty acid beta-oxidation"/>
    <property type="evidence" value="ECO:0007669"/>
    <property type="project" value="TreeGrafter"/>
</dbReference>
<dbReference type="Gene3D" id="1.10.12.10">
    <property type="entry name" value="Lyase 2-enoyl-coa Hydratase, Chain A, domain 2"/>
    <property type="match status" value="1"/>
</dbReference>
<evidence type="ECO:0000256" key="3">
    <source>
        <dbReference type="SAM" id="MobiDB-lite"/>
    </source>
</evidence>
<evidence type="ECO:0000256" key="2">
    <source>
        <dbReference type="ARBA" id="ARBA00023239"/>
    </source>
</evidence>
<proteinExistence type="inferred from homology"/>
<keyword evidence="5" id="KW-1185">Reference proteome</keyword>
<dbReference type="EC" id="4.2.1.17" evidence="4"/>
<dbReference type="OrthoDB" id="7225138at2"/>
<dbReference type="InterPro" id="IPR029045">
    <property type="entry name" value="ClpP/crotonase-like_dom_sf"/>
</dbReference>
<accession>A0A4R5QDL1</accession>
<dbReference type="PANTHER" id="PTHR11941">
    <property type="entry name" value="ENOYL-COA HYDRATASE-RELATED"/>
    <property type="match status" value="1"/>
</dbReference>
<evidence type="ECO:0000313" key="5">
    <source>
        <dbReference type="Proteomes" id="UP000295096"/>
    </source>
</evidence>